<keyword evidence="2" id="KW-1185">Reference proteome</keyword>
<name>A0ABY7KTA2_9ACTN</name>
<reference evidence="1" key="1">
    <citation type="submission" date="2022-12" db="EMBL/GenBank/DDBJ databases">
        <authorList>
            <person name="Ruckert C."/>
            <person name="Busche T."/>
            <person name="Kalinowski J."/>
            <person name="Wittmann C."/>
        </authorList>
    </citation>
    <scope>NUCLEOTIDE SEQUENCE</scope>
    <source>
        <strain evidence="1">DSM 40467</strain>
    </source>
</reference>
<sequence length="130" mass="13982">MNQPHAEQPVPLDVPFLLHAAGLLDGDPQFDDYGPLFAAVGRVNAHAMGRDIYGSAYLRAAALLQTLVKLPPLEHSNEAFAWHSCEAYLALNGHRLTYQPKDAVALVRDTAAGTVGVAQTARLLHTWAGS</sequence>
<protein>
    <submittedName>
        <fullName evidence="1">Fic family toxin-antitoxin system, toxin component</fullName>
    </submittedName>
</protein>
<dbReference type="EMBL" id="CP114413">
    <property type="protein sequence ID" value="WAZ26875.1"/>
    <property type="molecule type" value="Genomic_DNA"/>
</dbReference>
<gene>
    <name evidence="1" type="ORF">STRCI_008537</name>
</gene>
<proteinExistence type="predicted"/>
<organism evidence="1 2">
    <name type="scientific">Streptomyces cinnabarinus</name>
    <dbReference type="NCBI Taxonomy" id="67287"/>
    <lineage>
        <taxon>Bacteria</taxon>
        <taxon>Bacillati</taxon>
        <taxon>Actinomycetota</taxon>
        <taxon>Actinomycetes</taxon>
        <taxon>Kitasatosporales</taxon>
        <taxon>Streptomycetaceae</taxon>
        <taxon>Streptomyces</taxon>
    </lineage>
</organism>
<evidence type="ECO:0000313" key="1">
    <source>
        <dbReference type="EMBL" id="WAZ26875.1"/>
    </source>
</evidence>
<dbReference type="Gene3D" id="1.20.120.1870">
    <property type="entry name" value="Fic/DOC protein, Fido domain"/>
    <property type="match status" value="1"/>
</dbReference>
<dbReference type="Proteomes" id="UP001164439">
    <property type="component" value="Chromosome"/>
</dbReference>
<evidence type="ECO:0000313" key="2">
    <source>
        <dbReference type="Proteomes" id="UP001164439"/>
    </source>
</evidence>
<dbReference type="InterPro" id="IPR053737">
    <property type="entry name" value="Type_II_TA_Toxin"/>
</dbReference>
<dbReference type="RefSeq" id="WP_269664361.1">
    <property type="nucleotide sequence ID" value="NZ_CP114413.1"/>
</dbReference>
<accession>A0ABY7KTA2</accession>